<dbReference type="SMART" id="SM00382">
    <property type="entry name" value="AAA"/>
    <property type="match status" value="1"/>
</dbReference>
<dbReference type="CDD" id="cd00009">
    <property type="entry name" value="AAA"/>
    <property type="match status" value="1"/>
</dbReference>
<keyword evidence="5" id="KW-0804">Transcription</keyword>
<keyword evidence="1" id="KW-0547">Nucleotide-binding</keyword>
<evidence type="ECO:0000256" key="5">
    <source>
        <dbReference type="ARBA" id="ARBA00023163"/>
    </source>
</evidence>
<reference evidence="7" key="1">
    <citation type="submission" date="2016-08" db="EMBL/GenBank/DDBJ databases">
        <authorList>
            <person name="Seilhamer J.J."/>
        </authorList>
    </citation>
    <scope>NUCLEOTIDE SEQUENCE</scope>
    <source>
        <strain evidence="7">86-1</strain>
    </source>
</reference>
<feature type="domain" description="Sigma-54 factor interaction" evidence="6">
    <location>
        <begin position="330"/>
        <end position="556"/>
    </location>
</feature>
<dbReference type="SUPFAM" id="SSF52540">
    <property type="entry name" value="P-loop containing nucleoside triphosphate hydrolases"/>
    <property type="match status" value="1"/>
</dbReference>
<sequence>MALELVTVSVDPENRDKINSQLTALMGNDFKIISYSCQEYAHLAEHPEKVVLLSAPVVRDLIIDHVPETCTVFIAKRVINPKALRRIFSIPPGSEVLVVNNLYKNAIEVVDELNALGFRHLHFTAHMPGTVPDKQYEYAVTPNEEALVPQGIPQIINLGTRLVSLMSIAQVIFHMTGGRMGESMIYERYVKYLVTLSSNLSIKFKKRMLMQRQMNMVLSAFEDGAIIASKSGRITFSNSAARLILHEAQLDAKNVCDLGLSADILEPGSSFIVRGNTTIYFEVKKLPLSEDEYIFLITLKDVNRVASIDKEYKKFKKVQDNAAKFRFKNILYKSSAMARTIALAQRVSQRDATILITGESGTGKELLAQSIHNASLRKAYPFVAINCAALSETLLESELFGYEDGAFTGARKGGKKGLFEAADGGTLFLDELGDAPLSTQIKLLRVLQEREVMRIAGNTIIPVNVRVIAATNKDLHKEMTLGNFREDLYYRLNVINIRVPPLRHRTGDVDLLLRTFLERKSVPSDVITPEMLSLLEGYDWPGNIRELKNIAEYISVMYDSTPVLADELAQMFSRPGRAARREELPASVAASEAGGTAIQYFRSSAMGGDILHILEVLRKAREAGLLMGRSSIQKRLRDLGLELSAQQIKTRLDRLRERGFTISSNGRGTVLTDKGLDFLRQGAE</sequence>
<dbReference type="InterPro" id="IPR025662">
    <property type="entry name" value="Sigma_54_int_dom_ATP-bd_1"/>
</dbReference>
<dbReference type="PROSITE" id="PS00676">
    <property type="entry name" value="SIGMA54_INTERACT_2"/>
    <property type="match status" value="1"/>
</dbReference>
<proteinExistence type="predicted"/>
<accession>A0A212LA08</accession>
<evidence type="ECO:0000256" key="4">
    <source>
        <dbReference type="ARBA" id="ARBA00023125"/>
    </source>
</evidence>
<dbReference type="Gene3D" id="3.40.50.300">
    <property type="entry name" value="P-loop containing nucleotide triphosphate hydrolases"/>
    <property type="match status" value="1"/>
</dbReference>
<dbReference type="InterPro" id="IPR013668">
    <property type="entry name" value="RNase_R_HTH_12"/>
</dbReference>
<dbReference type="PANTHER" id="PTHR32071">
    <property type="entry name" value="TRANSCRIPTIONAL REGULATORY PROTEIN"/>
    <property type="match status" value="1"/>
</dbReference>
<protein>
    <recommendedName>
        <fullName evidence="6">Sigma-54 factor interaction domain-containing protein</fullName>
    </recommendedName>
</protein>
<keyword evidence="4" id="KW-0238">DNA-binding</keyword>
<dbReference type="Gene3D" id="1.10.8.60">
    <property type="match status" value="1"/>
</dbReference>
<dbReference type="GO" id="GO:0005524">
    <property type="term" value="F:ATP binding"/>
    <property type="evidence" value="ECO:0007669"/>
    <property type="project" value="UniProtKB-KW"/>
</dbReference>
<dbReference type="GO" id="GO:0003677">
    <property type="term" value="F:DNA binding"/>
    <property type="evidence" value="ECO:0007669"/>
    <property type="project" value="UniProtKB-KW"/>
</dbReference>
<organism evidence="7">
    <name type="scientific">uncultured Desulfovibrio sp</name>
    <dbReference type="NCBI Taxonomy" id="167968"/>
    <lineage>
        <taxon>Bacteria</taxon>
        <taxon>Pseudomonadati</taxon>
        <taxon>Thermodesulfobacteriota</taxon>
        <taxon>Desulfovibrionia</taxon>
        <taxon>Desulfovibrionales</taxon>
        <taxon>Desulfovibrionaceae</taxon>
        <taxon>Desulfovibrio</taxon>
        <taxon>environmental samples</taxon>
    </lineage>
</organism>
<evidence type="ECO:0000256" key="3">
    <source>
        <dbReference type="ARBA" id="ARBA00023015"/>
    </source>
</evidence>
<evidence type="ECO:0000259" key="6">
    <source>
        <dbReference type="PROSITE" id="PS50045"/>
    </source>
</evidence>
<dbReference type="InterPro" id="IPR027417">
    <property type="entry name" value="P-loop_NTPase"/>
</dbReference>
<dbReference type="EMBL" id="FMJC01000002">
    <property type="protein sequence ID" value="SCM74412.1"/>
    <property type="molecule type" value="Genomic_DNA"/>
</dbReference>
<dbReference type="PROSITE" id="PS50045">
    <property type="entry name" value="SIGMA54_INTERACT_4"/>
    <property type="match status" value="1"/>
</dbReference>
<dbReference type="GO" id="GO:0006355">
    <property type="term" value="P:regulation of DNA-templated transcription"/>
    <property type="evidence" value="ECO:0007669"/>
    <property type="project" value="InterPro"/>
</dbReference>
<dbReference type="InterPro" id="IPR058031">
    <property type="entry name" value="AAA_lid_NorR"/>
</dbReference>
<dbReference type="InterPro" id="IPR025944">
    <property type="entry name" value="Sigma_54_int_dom_CS"/>
</dbReference>
<dbReference type="Pfam" id="PF08461">
    <property type="entry name" value="WHD_RNase_R"/>
    <property type="match status" value="1"/>
</dbReference>
<dbReference type="PROSITE" id="PS00688">
    <property type="entry name" value="SIGMA54_INTERACT_3"/>
    <property type="match status" value="1"/>
</dbReference>
<keyword evidence="3" id="KW-0805">Transcription regulation</keyword>
<dbReference type="Pfam" id="PF25601">
    <property type="entry name" value="AAA_lid_14"/>
    <property type="match status" value="1"/>
</dbReference>
<dbReference type="InterPro" id="IPR002078">
    <property type="entry name" value="Sigma_54_int"/>
</dbReference>
<dbReference type="Pfam" id="PF00158">
    <property type="entry name" value="Sigma54_activat"/>
    <property type="match status" value="1"/>
</dbReference>
<evidence type="ECO:0000256" key="2">
    <source>
        <dbReference type="ARBA" id="ARBA00022840"/>
    </source>
</evidence>
<dbReference type="PROSITE" id="PS00675">
    <property type="entry name" value="SIGMA54_INTERACT_1"/>
    <property type="match status" value="1"/>
</dbReference>
<gene>
    <name evidence="7" type="ORF">KL86DES1_21922</name>
</gene>
<dbReference type="AlphaFoldDB" id="A0A212LA08"/>
<dbReference type="FunFam" id="3.40.50.300:FF:000006">
    <property type="entry name" value="DNA-binding transcriptional regulator NtrC"/>
    <property type="match status" value="1"/>
</dbReference>
<dbReference type="InterPro" id="IPR025943">
    <property type="entry name" value="Sigma_54_int_dom_ATP-bd_2"/>
</dbReference>
<evidence type="ECO:0000256" key="1">
    <source>
        <dbReference type="ARBA" id="ARBA00022741"/>
    </source>
</evidence>
<keyword evidence="2" id="KW-0067">ATP-binding</keyword>
<name>A0A212LA08_9BACT</name>
<evidence type="ECO:0000313" key="7">
    <source>
        <dbReference type="EMBL" id="SCM74412.1"/>
    </source>
</evidence>
<dbReference type="InterPro" id="IPR003593">
    <property type="entry name" value="AAA+_ATPase"/>
</dbReference>
<dbReference type="Gene3D" id="1.10.10.10">
    <property type="entry name" value="Winged helix-like DNA-binding domain superfamily/Winged helix DNA-binding domain"/>
    <property type="match status" value="1"/>
</dbReference>
<dbReference type="InterPro" id="IPR036388">
    <property type="entry name" value="WH-like_DNA-bd_sf"/>
</dbReference>
<dbReference type="RefSeq" id="WP_179981149.1">
    <property type="nucleotide sequence ID" value="NZ_LT608333.1"/>
</dbReference>